<dbReference type="RefSeq" id="XP_022464431.1">
    <property type="nucleotide sequence ID" value="XM_022607879.1"/>
</dbReference>
<dbReference type="PANTHER" id="PTHR12774:SF2">
    <property type="entry name" value="PEROXISOMAL BIOGENESIS FACTOR 19"/>
    <property type="match status" value="1"/>
</dbReference>
<organism evidence="2 3">
    <name type="scientific">Huiozyma naganishii (strain ATCC MYA-139 / BCRC 22969 / CBS 8797 / KCTC 17520 / NBRC 10181 / NCYC 3082 / Yp74L-3)</name>
    <name type="common">Yeast</name>
    <name type="synonym">Kazachstania naganishii</name>
    <dbReference type="NCBI Taxonomy" id="1071383"/>
    <lineage>
        <taxon>Eukaryota</taxon>
        <taxon>Fungi</taxon>
        <taxon>Dikarya</taxon>
        <taxon>Ascomycota</taxon>
        <taxon>Saccharomycotina</taxon>
        <taxon>Saccharomycetes</taxon>
        <taxon>Saccharomycetales</taxon>
        <taxon>Saccharomycetaceae</taxon>
        <taxon>Huiozyma</taxon>
    </lineage>
</organism>
<dbReference type="GO" id="GO:0005829">
    <property type="term" value="C:cytosol"/>
    <property type="evidence" value="ECO:0007669"/>
    <property type="project" value="EnsemblFungi"/>
</dbReference>
<evidence type="ECO:0000313" key="2">
    <source>
        <dbReference type="EMBL" id="CCK70185.1"/>
    </source>
</evidence>
<feature type="compositionally biased region" description="Acidic residues" evidence="1">
    <location>
        <begin position="1"/>
        <end position="21"/>
    </location>
</feature>
<reference evidence="3" key="2">
    <citation type="submission" date="2012-08" db="EMBL/GenBank/DDBJ databases">
        <title>Genome sequence of Kazachstania naganishii.</title>
        <authorList>
            <person name="Gordon J.L."/>
            <person name="Armisen D."/>
            <person name="Proux-Wera E."/>
            <person name="OhEigeartaigh S.S."/>
            <person name="Byrne K.P."/>
            <person name="Wolfe K.H."/>
        </authorList>
    </citation>
    <scope>NUCLEOTIDE SEQUENCE [LARGE SCALE GENOMIC DNA]</scope>
    <source>
        <strain evidence="3">ATCC MYA-139 / BCRC 22969 / CBS 8797 / CCRC 22969 / KCTC 17520 / NBRC 10181 / NCYC 3082</strain>
    </source>
</reference>
<dbReference type="GeneID" id="34525874"/>
<dbReference type="Gene3D" id="1.20.120.900">
    <property type="entry name" value="Pex19, mPTS binding domain"/>
    <property type="match status" value="1"/>
</dbReference>
<name>J7R5Q2_HUIN7</name>
<sequence>MSDGEYDDLDALLDDEEEQVEEVPVSVDGVSASATAAPLAVEENAPAGDTGGDAKTIEGLREEFTNLMSGGDGQEQATRDFDTVMDSLKAASAGGAVRGEGSVSKDSVGTGFQDIVADTLDKLKKSGDAAPQSQPKSQPPQPPQGEGNPDDVLSQLLSQLVDGSGPAELGEDGMDGAIWGILNQMSSREVLYEPMREMQADFVRWFDEHGEEPEHAEKIETYKKQRALVDELVAVYDSPGYTNELCRDRVTDLLDELEQLGDSPVSRPQGGGIGSGGGGGPDDDDIAKLLEIDGDDANLGDLDKELADTCKQQ</sequence>
<dbReference type="Proteomes" id="UP000006310">
    <property type="component" value="Chromosome 4"/>
</dbReference>
<feature type="region of interest" description="Disordered" evidence="1">
    <location>
        <begin position="1"/>
        <end position="31"/>
    </location>
</feature>
<dbReference type="GO" id="GO:0005778">
    <property type="term" value="C:peroxisomal membrane"/>
    <property type="evidence" value="ECO:0007669"/>
    <property type="project" value="EnsemblFungi"/>
</dbReference>
<feature type="region of interest" description="Disordered" evidence="1">
    <location>
        <begin position="256"/>
        <end position="287"/>
    </location>
</feature>
<dbReference type="GO" id="GO:0032527">
    <property type="term" value="P:protein exit from endoplasmic reticulum"/>
    <property type="evidence" value="ECO:0007669"/>
    <property type="project" value="EnsemblFungi"/>
</dbReference>
<dbReference type="OMA" id="YEPMREM"/>
<dbReference type="GO" id="GO:0045033">
    <property type="term" value="P:peroxisome inheritance"/>
    <property type="evidence" value="ECO:0007669"/>
    <property type="project" value="EnsemblFungi"/>
</dbReference>
<reference evidence="2 3" key="1">
    <citation type="journal article" date="2011" name="Proc. Natl. Acad. Sci. U.S.A.">
        <title>Evolutionary erosion of yeast sex chromosomes by mating-type switching accidents.</title>
        <authorList>
            <person name="Gordon J.L."/>
            <person name="Armisen D."/>
            <person name="Proux-Wera E."/>
            <person name="Oheigeartaigh S.S."/>
            <person name="Byrne K.P."/>
            <person name="Wolfe K.H."/>
        </authorList>
    </citation>
    <scope>NUCLEOTIDE SEQUENCE [LARGE SCALE GENOMIC DNA]</scope>
    <source>
        <strain evidence="3">ATCC MYA-139 / BCRC 22969 / CBS 8797 / CCRC 22969 / KCTC 17520 / NBRC 10181 / NCYC 3082</strain>
    </source>
</reference>
<dbReference type="HOGENOM" id="CLU_863835_0_0_1"/>
<feature type="compositionally biased region" description="Gly residues" evidence="1">
    <location>
        <begin position="269"/>
        <end position="280"/>
    </location>
</feature>
<evidence type="ECO:0000313" key="3">
    <source>
        <dbReference type="Proteomes" id="UP000006310"/>
    </source>
</evidence>
<dbReference type="STRING" id="1071383.J7R5Q2"/>
<dbReference type="PANTHER" id="PTHR12774">
    <property type="entry name" value="PEROXISOMAL BIOGENESIS FACTOR 19"/>
    <property type="match status" value="1"/>
</dbReference>
<dbReference type="InterPro" id="IPR038322">
    <property type="entry name" value="Pex19_C_sf"/>
</dbReference>
<dbReference type="GO" id="GO:0045046">
    <property type="term" value="P:protein import into peroxisome membrane"/>
    <property type="evidence" value="ECO:0007669"/>
    <property type="project" value="EnsemblFungi"/>
</dbReference>
<dbReference type="Pfam" id="PF04614">
    <property type="entry name" value="Pex19"/>
    <property type="match status" value="1"/>
</dbReference>
<dbReference type="GO" id="GO:1990429">
    <property type="term" value="C:peroxisomal importomer complex"/>
    <property type="evidence" value="ECO:0007669"/>
    <property type="project" value="EnsemblFungi"/>
</dbReference>
<dbReference type="GO" id="GO:0032581">
    <property type="term" value="P:ER-dependent peroxisome organization"/>
    <property type="evidence" value="ECO:0007669"/>
    <property type="project" value="EnsemblFungi"/>
</dbReference>
<accession>J7R5Q2</accession>
<protein>
    <recommendedName>
        <fullName evidence="4">Peroxin 19</fullName>
    </recommendedName>
</protein>
<dbReference type="OrthoDB" id="21292at2759"/>
<evidence type="ECO:0000256" key="1">
    <source>
        <dbReference type="SAM" id="MobiDB-lite"/>
    </source>
</evidence>
<dbReference type="eggNOG" id="KOG3133">
    <property type="taxonomic scope" value="Eukaryota"/>
</dbReference>
<feature type="region of interest" description="Disordered" evidence="1">
    <location>
        <begin position="122"/>
        <end position="154"/>
    </location>
</feature>
<dbReference type="KEGG" id="kng:KNAG_0D04400"/>
<evidence type="ECO:0008006" key="4">
    <source>
        <dbReference type="Google" id="ProtNLM"/>
    </source>
</evidence>
<dbReference type="GO" id="GO:0033328">
    <property type="term" value="F:peroxisome membrane targeting sequence binding"/>
    <property type="evidence" value="ECO:0007669"/>
    <property type="project" value="EnsemblFungi"/>
</dbReference>
<dbReference type="EMBL" id="HE978317">
    <property type="protein sequence ID" value="CCK70185.1"/>
    <property type="molecule type" value="Genomic_DNA"/>
</dbReference>
<dbReference type="InterPro" id="IPR006708">
    <property type="entry name" value="Pex19"/>
</dbReference>
<keyword evidence="3" id="KW-1185">Reference proteome</keyword>
<dbReference type="GO" id="GO:0050821">
    <property type="term" value="P:protein stabilization"/>
    <property type="evidence" value="ECO:0007669"/>
    <property type="project" value="EnsemblFungi"/>
</dbReference>
<proteinExistence type="predicted"/>
<dbReference type="AlphaFoldDB" id="J7R5Q2"/>
<gene>
    <name evidence="2" type="primary">KNAG0D04400</name>
    <name evidence="2" type="ordered locus">KNAG_0D04400</name>
</gene>
<dbReference type="GO" id="GO:0005783">
    <property type="term" value="C:endoplasmic reticulum"/>
    <property type="evidence" value="ECO:0007669"/>
    <property type="project" value="EnsemblFungi"/>
</dbReference>